<keyword evidence="2" id="KW-0732">Signal</keyword>
<comment type="caution">
    <text evidence="3">The sequence shown here is derived from an EMBL/GenBank/DDBJ whole genome shotgun (WGS) entry which is preliminary data.</text>
</comment>
<organism evidence="3 4">
    <name type="scientific">Colletotrichum fructicola (strain Nara gc5)</name>
    <name type="common">Anthracnose fungus</name>
    <name type="synonym">Colletotrichum gloeosporioides (strain Nara gc5)</name>
    <dbReference type="NCBI Taxonomy" id="1213859"/>
    <lineage>
        <taxon>Eukaryota</taxon>
        <taxon>Fungi</taxon>
        <taxon>Dikarya</taxon>
        <taxon>Ascomycota</taxon>
        <taxon>Pezizomycotina</taxon>
        <taxon>Sordariomycetes</taxon>
        <taxon>Hypocreomycetidae</taxon>
        <taxon>Glomerellales</taxon>
        <taxon>Glomerellaceae</taxon>
        <taxon>Colletotrichum</taxon>
        <taxon>Colletotrichum gloeosporioides species complex</taxon>
    </lineage>
</organism>
<sequence>MRFFLCLLAAAAVALAASPGSPTEPQRHLRNPVPDTTRDNGGSPRPGQSRQSKYNVCCKFNAEKTKCVCIARDKFDCERGTCLTSGSGWTLEPEGDL</sequence>
<gene>
    <name evidence="3" type="ORF">CGGC5_v016447</name>
</gene>
<keyword evidence="4" id="KW-1185">Reference proteome</keyword>
<accession>A0A7J6IER8</accession>
<proteinExistence type="predicted"/>
<evidence type="ECO:0000256" key="1">
    <source>
        <dbReference type="SAM" id="MobiDB-lite"/>
    </source>
</evidence>
<reference evidence="3 4" key="2">
    <citation type="submission" date="2020-04" db="EMBL/GenBank/DDBJ databases">
        <title>Genome sequencing and assembly of multiple isolates from the Colletotrichum gloeosporioides species complex.</title>
        <authorList>
            <person name="Gan P."/>
            <person name="Shirasu K."/>
        </authorList>
    </citation>
    <scope>NUCLEOTIDE SEQUENCE [LARGE SCALE GENOMIC DNA]</scope>
    <source>
        <strain evidence="3 4">Nara gc5</strain>
    </source>
</reference>
<evidence type="ECO:0000256" key="2">
    <source>
        <dbReference type="SAM" id="SignalP"/>
    </source>
</evidence>
<dbReference type="EMBL" id="ANPB02000010">
    <property type="protein sequence ID" value="KAF4474899.1"/>
    <property type="molecule type" value="Genomic_DNA"/>
</dbReference>
<dbReference type="GeneID" id="43605337"/>
<dbReference type="Proteomes" id="UP000011096">
    <property type="component" value="Unassembled WGS sequence"/>
</dbReference>
<dbReference type="InParanoid" id="A0A7J6IER8"/>
<reference evidence="3 4" key="1">
    <citation type="submission" date="2012-08" db="EMBL/GenBank/DDBJ databases">
        <authorList>
            <person name="Gan P.H.P."/>
            <person name="Ikeda K."/>
            <person name="Irieda H."/>
            <person name="Narusaka M."/>
            <person name="O'Connell R.J."/>
            <person name="Narusaka Y."/>
            <person name="Takano Y."/>
            <person name="Kubo Y."/>
            <person name="Shirasu K."/>
        </authorList>
    </citation>
    <scope>NUCLEOTIDE SEQUENCE [LARGE SCALE GENOMIC DNA]</scope>
    <source>
        <strain evidence="3 4">Nara gc5</strain>
    </source>
</reference>
<feature type="chain" id="PRO_5029811426" evidence="2">
    <location>
        <begin position="17"/>
        <end position="97"/>
    </location>
</feature>
<dbReference type="RefSeq" id="XP_031893602.1">
    <property type="nucleotide sequence ID" value="XM_032021131.1"/>
</dbReference>
<name>A0A7J6IER8_COLFN</name>
<evidence type="ECO:0000313" key="4">
    <source>
        <dbReference type="Proteomes" id="UP000011096"/>
    </source>
</evidence>
<dbReference type="OrthoDB" id="4817209at2759"/>
<feature type="signal peptide" evidence="2">
    <location>
        <begin position="1"/>
        <end position="16"/>
    </location>
</feature>
<evidence type="ECO:0000313" key="3">
    <source>
        <dbReference type="EMBL" id="KAF4474899.1"/>
    </source>
</evidence>
<dbReference type="AlphaFoldDB" id="A0A7J6IER8"/>
<protein>
    <submittedName>
        <fullName evidence="3">Uncharacterized protein</fullName>
    </submittedName>
</protein>
<feature type="region of interest" description="Disordered" evidence="1">
    <location>
        <begin position="17"/>
        <end position="52"/>
    </location>
</feature>